<evidence type="ECO:0000256" key="3">
    <source>
        <dbReference type="ARBA" id="ARBA00023027"/>
    </source>
</evidence>
<comment type="caution">
    <text evidence="7">The sequence shown here is derived from an EMBL/GenBank/DDBJ whole genome shotgun (WGS) entry which is preliminary data.</text>
</comment>
<gene>
    <name evidence="7" type="ORF">ACFSL2_15120</name>
</gene>
<dbReference type="InterPro" id="IPR043322">
    <property type="entry name" value="CtBP"/>
</dbReference>
<comment type="similarity">
    <text evidence="1 4">Belongs to the D-isomer specific 2-hydroxyacid dehydrogenase family.</text>
</comment>
<feature type="domain" description="D-isomer specific 2-hydroxyacid dehydrogenase NAD-binding" evidence="6">
    <location>
        <begin position="119"/>
        <end position="294"/>
    </location>
</feature>
<accession>A0ABW4VAF1</accession>
<dbReference type="InterPro" id="IPR006139">
    <property type="entry name" value="D-isomer_2_OHA_DH_cat_dom"/>
</dbReference>
<evidence type="ECO:0000259" key="6">
    <source>
        <dbReference type="Pfam" id="PF02826"/>
    </source>
</evidence>
<dbReference type="PROSITE" id="PS00670">
    <property type="entry name" value="D_2_HYDROXYACID_DH_2"/>
    <property type="match status" value="1"/>
</dbReference>
<dbReference type="SUPFAM" id="SSF51735">
    <property type="entry name" value="NAD(P)-binding Rossmann-fold domains"/>
    <property type="match status" value="1"/>
</dbReference>
<keyword evidence="3" id="KW-0520">NAD</keyword>
<dbReference type="Gene3D" id="3.40.50.720">
    <property type="entry name" value="NAD(P)-binding Rossmann-like Domain"/>
    <property type="match status" value="2"/>
</dbReference>
<dbReference type="PROSITE" id="PS00671">
    <property type="entry name" value="D_2_HYDROXYACID_DH_3"/>
    <property type="match status" value="1"/>
</dbReference>
<dbReference type="EMBL" id="JBHUHF010000001">
    <property type="protein sequence ID" value="MFD2026846.1"/>
    <property type="molecule type" value="Genomic_DNA"/>
</dbReference>
<dbReference type="InterPro" id="IPR050857">
    <property type="entry name" value="D-2-hydroxyacid_DH"/>
</dbReference>
<evidence type="ECO:0000313" key="8">
    <source>
        <dbReference type="Proteomes" id="UP001597338"/>
    </source>
</evidence>
<dbReference type="SUPFAM" id="SSF52283">
    <property type="entry name" value="Formate/glycerate dehydrogenase catalytic domain-like"/>
    <property type="match status" value="1"/>
</dbReference>
<dbReference type="PANTHER" id="PTHR42789:SF1">
    <property type="entry name" value="D-ISOMER SPECIFIC 2-HYDROXYACID DEHYDROGENASE FAMILY PROTEIN (AFU_ORTHOLOGUE AFUA_6G10090)"/>
    <property type="match status" value="1"/>
</dbReference>
<protein>
    <submittedName>
        <fullName evidence="7">C-terminal binding protein</fullName>
    </submittedName>
</protein>
<name>A0ABW4VAF1_9MICO</name>
<evidence type="ECO:0000259" key="5">
    <source>
        <dbReference type="Pfam" id="PF00389"/>
    </source>
</evidence>
<feature type="domain" description="D-isomer specific 2-hydroxyacid dehydrogenase catalytic" evidence="5">
    <location>
        <begin position="34"/>
        <end position="326"/>
    </location>
</feature>
<dbReference type="Pfam" id="PF00389">
    <property type="entry name" value="2-Hacid_dh"/>
    <property type="match status" value="1"/>
</dbReference>
<dbReference type="InterPro" id="IPR006140">
    <property type="entry name" value="D-isomer_DH_NAD-bd"/>
</dbReference>
<dbReference type="Proteomes" id="UP001597338">
    <property type="component" value="Unassembled WGS sequence"/>
</dbReference>
<evidence type="ECO:0000256" key="1">
    <source>
        <dbReference type="ARBA" id="ARBA00005854"/>
    </source>
</evidence>
<keyword evidence="8" id="KW-1185">Reference proteome</keyword>
<evidence type="ECO:0000256" key="2">
    <source>
        <dbReference type="ARBA" id="ARBA00023002"/>
    </source>
</evidence>
<proteinExistence type="inferred from homology"/>
<evidence type="ECO:0000313" key="7">
    <source>
        <dbReference type="EMBL" id="MFD2026846.1"/>
    </source>
</evidence>
<dbReference type="CDD" id="cd05299">
    <property type="entry name" value="CtBP_dh"/>
    <property type="match status" value="1"/>
</dbReference>
<organism evidence="7 8">
    <name type="scientific">Promicromonospora aerolata</name>
    <dbReference type="NCBI Taxonomy" id="195749"/>
    <lineage>
        <taxon>Bacteria</taxon>
        <taxon>Bacillati</taxon>
        <taxon>Actinomycetota</taxon>
        <taxon>Actinomycetes</taxon>
        <taxon>Micrococcales</taxon>
        <taxon>Promicromonosporaceae</taxon>
        <taxon>Promicromonospora</taxon>
    </lineage>
</organism>
<sequence>MTASTAPATGSAPTLVVTECDHDAFLQEEEVARTAGATFRVEQATDRAALESACADADGILVQYATIDGALMDALPRLRVIGRYGVGVDSVDVQAATERGIAVCNVPDYGTEAVSDHAIGMALAVVRGIPLLDRGVRAGRVDLPRVRPLHQIAGRTFGVVGLGRIGRATARKAAGLGYDVVGFDVLATPGTDYRGVRAVTLEELCAASDVVSVHVPLHEGTRGMIGPEQIALMRPTTVIVNTARGGVVDTDALVAALDQDVIGGAAIDTHDAEPLPTDHPLTRFDNVVLTPHLAWYTEESYRELKRRTAQNVVDVLAGSPPREVVNPEAWGRGRTAHLATQSIGA</sequence>
<dbReference type="InterPro" id="IPR029753">
    <property type="entry name" value="D-isomer_DH_CS"/>
</dbReference>
<keyword evidence="2 4" id="KW-0560">Oxidoreductase</keyword>
<dbReference type="RefSeq" id="WP_377198653.1">
    <property type="nucleotide sequence ID" value="NZ_JBHUHF010000001.1"/>
</dbReference>
<reference evidence="8" key="1">
    <citation type="journal article" date="2019" name="Int. J. Syst. Evol. Microbiol.">
        <title>The Global Catalogue of Microorganisms (GCM) 10K type strain sequencing project: providing services to taxonomists for standard genome sequencing and annotation.</title>
        <authorList>
            <consortium name="The Broad Institute Genomics Platform"/>
            <consortium name="The Broad Institute Genome Sequencing Center for Infectious Disease"/>
            <person name="Wu L."/>
            <person name="Ma J."/>
        </authorList>
    </citation>
    <scope>NUCLEOTIDE SEQUENCE [LARGE SCALE GENOMIC DNA]</scope>
    <source>
        <strain evidence="8">CCM 7043</strain>
    </source>
</reference>
<dbReference type="PANTHER" id="PTHR42789">
    <property type="entry name" value="D-ISOMER SPECIFIC 2-HYDROXYACID DEHYDROGENASE FAMILY PROTEIN (AFU_ORTHOLOGUE AFUA_6G10090)"/>
    <property type="match status" value="1"/>
</dbReference>
<dbReference type="InterPro" id="IPR036291">
    <property type="entry name" value="NAD(P)-bd_dom_sf"/>
</dbReference>
<evidence type="ECO:0000256" key="4">
    <source>
        <dbReference type="RuleBase" id="RU003719"/>
    </source>
</evidence>
<dbReference type="Pfam" id="PF02826">
    <property type="entry name" value="2-Hacid_dh_C"/>
    <property type="match status" value="1"/>
</dbReference>